<name>A0A9D2HD56_9BACT</name>
<reference evidence="2" key="2">
    <citation type="submission" date="2021-04" db="EMBL/GenBank/DDBJ databases">
        <authorList>
            <person name="Gilroy R."/>
        </authorList>
    </citation>
    <scope>NUCLEOTIDE SEQUENCE</scope>
    <source>
        <strain evidence="2">CHK186-16707</strain>
    </source>
</reference>
<organism evidence="2 3">
    <name type="scientific">Candidatus Mailhella merdigallinarum</name>
    <dbReference type="NCBI Taxonomy" id="2838658"/>
    <lineage>
        <taxon>Bacteria</taxon>
        <taxon>Pseudomonadati</taxon>
        <taxon>Thermodesulfobacteriota</taxon>
        <taxon>Desulfovibrionia</taxon>
        <taxon>Desulfovibrionales</taxon>
        <taxon>Desulfovibrionaceae</taxon>
        <taxon>Mailhella</taxon>
    </lineage>
</organism>
<dbReference type="AlphaFoldDB" id="A0A9D2HD56"/>
<feature type="region of interest" description="Disordered" evidence="1">
    <location>
        <begin position="1"/>
        <end position="21"/>
    </location>
</feature>
<evidence type="ECO:0000256" key="1">
    <source>
        <dbReference type="SAM" id="MobiDB-lite"/>
    </source>
</evidence>
<sequence length="97" mass="10598">MDHSPFPDEFPYTEPTRPRAGHLFANADPDVILSMTADILACLGDFARLYPDGDLPSESVRGLGYILNLAEQGVSLAHESVLKMQERREETPGAPTA</sequence>
<accession>A0A9D2HD56</accession>
<protein>
    <submittedName>
        <fullName evidence="2">Uncharacterized protein</fullName>
    </submittedName>
</protein>
<dbReference type="EMBL" id="DXAN01000010">
    <property type="protein sequence ID" value="HJA08334.1"/>
    <property type="molecule type" value="Genomic_DNA"/>
</dbReference>
<reference evidence="2" key="1">
    <citation type="journal article" date="2021" name="PeerJ">
        <title>Extensive microbial diversity within the chicken gut microbiome revealed by metagenomics and culture.</title>
        <authorList>
            <person name="Gilroy R."/>
            <person name="Ravi A."/>
            <person name="Getino M."/>
            <person name="Pursley I."/>
            <person name="Horton D.L."/>
            <person name="Alikhan N.F."/>
            <person name="Baker D."/>
            <person name="Gharbi K."/>
            <person name="Hall N."/>
            <person name="Watson M."/>
            <person name="Adriaenssens E.M."/>
            <person name="Foster-Nyarko E."/>
            <person name="Jarju S."/>
            <person name="Secka A."/>
            <person name="Antonio M."/>
            <person name="Oren A."/>
            <person name="Chaudhuri R.R."/>
            <person name="La Ragione R."/>
            <person name="Hildebrand F."/>
            <person name="Pallen M.J."/>
        </authorList>
    </citation>
    <scope>NUCLEOTIDE SEQUENCE</scope>
    <source>
        <strain evidence="2">CHK186-16707</strain>
    </source>
</reference>
<gene>
    <name evidence="2" type="ORF">H9962_03980</name>
</gene>
<evidence type="ECO:0000313" key="2">
    <source>
        <dbReference type="EMBL" id="HJA08334.1"/>
    </source>
</evidence>
<comment type="caution">
    <text evidence="2">The sequence shown here is derived from an EMBL/GenBank/DDBJ whole genome shotgun (WGS) entry which is preliminary data.</text>
</comment>
<proteinExistence type="predicted"/>
<evidence type="ECO:0000313" key="3">
    <source>
        <dbReference type="Proteomes" id="UP000824225"/>
    </source>
</evidence>
<dbReference type="Proteomes" id="UP000824225">
    <property type="component" value="Unassembled WGS sequence"/>
</dbReference>